<evidence type="ECO:0000313" key="7">
    <source>
        <dbReference type="EMBL" id="MFK4269036.1"/>
    </source>
</evidence>
<dbReference type="Proteomes" id="UP001620295">
    <property type="component" value="Unassembled WGS sequence"/>
</dbReference>
<feature type="domain" description="Glycosyltransferase subfamily 4-like N-terminal" evidence="6">
    <location>
        <begin position="13"/>
        <end position="192"/>
    </location>
</feature>
<dbReference type="PANTHER" id="PTHR12526:SF627">
    <property type="entry name" value="D-RHAMNOSYLTRANSFERASE WBPZ"/>
    <property type="match status" value="1"/>
</dbReference>
<reference evidence="7 8" key="1">
    <citation type="submission" date="2024-11" db="EMBL/GenBank/DDBJ databases">
        <title>The Natural Products Discovery Center: Release of the First 8490 Sequenced Strains for Exploring Actinobacteria Biosynthetic Diversity.</title>
        <authorList>
            <person name="Kalkreuter E."/>
            <person name="Kautsar S.A."/>
            <person name="Yang D."/>
            <person name="Bader C.D."/>
            <person name="Teijaro C.N."/>
            <person name="Fluegel L."/>
            <person name="Davis C.M."/>
            <person name="Simpson J.R."/>
            <person name="Lauterbach L."/>
            <person name="Steele A.D."/>
            <person name="Gui C."/>
            <person name="Meng S."/>
            <person name="Li G."/>
            <person name="Viehrig K."/>
            <person name="Ye F."/>
            <person name="Su P."/>
            <person name="Kiefer A.F."/>
            <person name="Nichols A."/>
            <person name="Cepeda A.J."/>
            <person name="Yan W."/>
            <person name="Fan B."/>
            <person name="Jiang Y."/>
            <person name="Adhikari A."/>
            <person name="Zheng C.-J."/>
            <person name="Schuster L."/>
            <person name="Cowan T.M."/>
            <person name="Smanski M.J."/>
            <person name="Chevrette M.G."/>
            <person name="De Carvalho L.P.S."/>
            <person name="Shen B."/>
        </authorList>
    </citation>
    <scope>NUCLEOTIDE SEQUENCE [LARGE SCALE GENOMIC DNA]</scope>
    <source>
        <strain evidence="7 8">NPDC020863</strain>
    </source>
</reference>
<evidence type="ECO:0000259" key="6">
    <source>
        <dbReference type="Pfam" id="PF13439"/>
    </source>
</evidence>
<evidence type="ECO:0000256" key="1">
    <source>
        <dbReference type="ARBA" id="ARBA00021292"/>
    </source>
</evidence>
<evidence type="ECO:0000313" key="8">
    <source>
        <dbReference type="Proteomes" id="UP001620295"/>
    </source>
</evidence>
<proteinExistence type="predicted"/>
<dbReference type="Gene3D" id="3.40.50.2000">
    <property type="entry name" value="Glycogen Phosphorylase B"/>
    <property type="match status" value="2"/>
</dbReference>
<feature type="domain" description="Glycosyl transferase family 1" evidence="5">
    <location>
        <begin position="199"/>
        <end position="357"/>
    </location>
</feature>
<accession>A0ABW8LXV6</accession>
<evidence type="ECO:0000256" key="2">
    <source>
        <dbReference type="ARBA" id="ARBA00022676"/>
    </source>
</evidence>
<dbReference type="Pfam" id="PF13439">
    <property type="entry name" value="Glyco_transf_4"/>
    <property type="match status" value="1"/>
</dbReference>
<comment type="caution">
    <text evidence="7">The sequence shown here is derived from an EMBL/GenBank/DDBJ whole genome shotgun (WGS) entry which is preliminary data.</text>
</comment>
<keyword evidence="3 7" id="KW-0808">Transferase</keyword>
<keyword evidence="8" id="KW-1185">Reference proteome</keyword>
<dbReference type="SUPFAM" id="SSF53756">
    <property type="entry name" value="UDP-Glycosyltransferase/glycogen phosphorylase"/>
    <property type="match status" value="1"/>
</dbReference>
<evidence type="ECO:0000259" key="5">
    <source>
        <dbReference type="Pfam" id="PF00534"/>
    </source>
</evidence>
<dbReference type="EMBL" id="JBJDQH010000010">
    <property type="protein sequence ID" value="MFK4269036.1"/>
    <property type="molecule type" value="Genomic_DNA"/>
</dbReference>
<dbReference type="PANTHER" id="PTHR12526">
    <property type="entry name" value="GLYCOSYLTRANSFERASE"/>
    <property type="match status" value="1"/>
</dbReference>
<keyword evidence="2 7" id="KW-0328">Glycosyltransferase</keyword>
<evidence type="ECO:0000256" key="3">
    <source>
        <dbReference type="ARBA" id="ARBA00022679"/>
    </source>
</evidence>
<organism evidence="7 8">
    <name type="scientific">Streptomyces milbemycinicus</name>
    <dbReference type="NCBI Taxonomy" id="476552"/>
    <lineage>
        <taxon>Bacteria</taxon>
        <taxon>Bacillati</taxon>
        <taxon>Actinomycetota</taxon>
        <taxon>Actinomycetes</taxon>
        <taxon>Kitasatosporales</taxon>
        <taxon>Streptomycetaceae</taxon>
        <taxon>Streptomyces</taxon>
    </lineage>
</organism>
<name>A0ABW8LXV6_9ACTN</name>
<sequence length="706" mass="76554">MKISFLLQNAFGIGGTIRSTFNLAGALATRHDVEIVSVLRTQDQPRLPLRRRVRLHSLIDRRETATASGPENELFSAPSVLVPDPEAAEAQFNRLTDQCVADHLARTDADVVVATRPGLVLYLAESGRGRYARIGQEHRIYDTHGTCAMRTALNKAIAGLDAFVAVSDADAAIHRAHLAHASTRIEGIPNAVPAPEVEASTGTAKLVVAAGRLVPVKRYEVLVEAFAKVAAERPDWRLRIYGRGPERQRLRTTIDELGLSDHVSLMGAHSPIETEWAKGSIAAVTSDEESFGMTIVEAMHCGVPVVATDCPHGPGEIINHGTDGLLVPVGDSGAIASAILELINDDARRTAMGESAQSSARRYAPRTIAGAYERLFTEVIEERESAVAELTRRLRRGVGRLIRPMRRHATEPDQADSPTAATGPIPLGSLRPKASCRIAVGGDLLLRLTDSGLSGEDLSLVLCKRGGEERLRARLQPPGAGADKTQWTALFPRSELLHLAEGRWDFRAERADDGARRRVTAHLVEQRGLLTFRPRPDSPFSWCIPYRTSDGCLALRAWHRTAHAEADAVRVGRETLTVQGILYGAEFTSAAALAGLAVSRAGDAHSFTTDVEPIDRTRFRLTVPYAQALAALSGDHDVWDLALRLAPDTEPIRIGRILGDLVERKKIDSHPTSVVDSPGRGPTRFRPFFTVTNDLAISAADHAENA</sequence>
<gene>
    <name evidence="7" type="ORF">ACI2L5_29460</name>
</gene>
<protein>
    <recommendedName>
        <fullName evidence="1">D-inositol 3-phosphate glycosyltransferase</fullName>
    </recommendedName>
</protein>
<evidence type="ECO:0000256" key="4">
    <source>
        <dbReference type="SAM" id="MobiDB-lite"/>
    </source>
</evidence>
<feature type="region of interest" description="Disordered" evidence="4">
    <location>
        <begin position="406"/>
        <end position="428"/>
    </location>
</feature>
<dbReference type="InterPro" id="IPR001296">
    <property type="entry name" value="Glyco_trans_1"/>
</dbReference>
<dbReference type="Pfam" id="PF00534">
    <property type="entry name" value="Glycos_transf_1"/>
    <property type="match status" value="1"/>
</dbReference>
<dbReference type="InterPro" id="IPR028098">
    <property type="entry name" value="Glyco_trans_4-like_N"/>
</dbReference>
<dbReference type="RefSeq" id="WP_404747501.1">
    <property type="nucleotide sequence ID" value="NZ_JBJDQH010000010.1"/>
</dbReference>
<dbReference type="GO" id="GO:0016757">
    <property type="term" value="F:glycosyltransferase activity"/>
    <property type="evidence" value="ECO:0007669"/>
    <property type="project" value="UniProtKB-KW"/>
</dbReference>